<evidence type="ECO:0000313" key="2">
    <source>
        <dbReference type="Proteomes" id="UP000798662"/>
    </source>
</evidence>
<proteinExistence type="predicted"/>
<keyword evidence="2" id="KW-1185">Reference proteome</keyword>
<comment type="caution">
    <text evidence="1">The sequence shown here is derived from an EMBL/GenBank/DDBJ whole genome shotgun (WGS) entry which is preliminary data.</text>
</comment>
<dbReference type="EMBL" id="CM020618">
    <property type="protein sequence ID" value="KAK1860319.1"/>
    <property type="molecule type" value="Genomic_DNA"/>
</dbReference>
<dbReference type="Proteomes" id="UP000798662">
    <property type="component" value="Chromosome 1"/>
</dbReference>
<organism evidence="1 2">
    <name type="scientific">Pyropia yezoensis</name>
    <name type="common">Susabi-nori</name>
    <name type="synonym">Porphyra yezoensis</name>
    <dbReference type="NCBI Taxonomy" id="2788"/>
    <lineage>
        <taxon>Eukaryota</taxon>
        <taxon>Rhodophyta</taxon>
        <taxon>Bangiophyceae</taxon>
        <taxon>Bangiales</taxon>
        <taxon>Bangiaceae</taxon>
        <taxon>Pyropia</taxon>
    </lineage>
</organism>
<evidence type="ECO:0000313" key="1">
    <source>
        <dbReference type="EMBL" id="KAK1860319.1"/>
    </source>
</evidence>
<gene>
    <name evidence="1" type="ORF">I4F81_002908</name>
</gene>
<protein>
    <submittedName>
        <fullName evidence="1">Uncharacterized protein</fullName>
    </submittedName>
</protein>
<name>A0ACC3BRK3_PYRYE</name>
<sequence length="404" mass="42058">MPDMTPQTPPPVWRTLAVLSLYYTLSASVILILKWALSGSGAFPFPLTILLVSNTITTAWAVAVTRHPRFRPAPLTLAQLKSYVIPIGLCTAMEIGFSNIALKLLTVSFGTILKGASPVFVMLWGLLFGVEVFTFPLFCSLVVISAGVGMAAAGEVDFALVGFLLQLSATALGGFRLALTHVLLHGAAPMPPLTATLYTAPATALFVLPFAAFFEGPHLATYFATTDSAAVARIGGVLALVASFVFLLLISEYSLVRDTSSLALSVAAVFKELLTIGGAVLFFHDSLSTLNVAGFLLCHVGIGYYVYLRSDRRGDADGRSLPTALHPDVDGAADGMPLIELSIGDGHHRGGDPDDAFTDAVSPAGSLASSVAGSPLPVAGRTFVSPASYGRAPQPPGALAPNAA</sequence>
<accession>A0ACC3BRK3</accession>
<reference evidence="1" key="1">
    <citation type="submission" date="2019-11" db="EMBL/GenBank/DDBJ databases">
        <title>Nori genome reveals adaptations in red seaweeds to the harsh intertidal environment.</title>
        <authorList>
            <person name="Wang D."/>
            <person name="Mao Y."/>
        </authorList>
    </citation>
    <scope>NUCLEOTIDE SEQUENCE</scope>
    <source>
        <tissue evidence="1">Gametophyte</tissue>
    </source>
</reference>